<name>A0A936YXZ4_9BURK</name>
<keyword evidence="2" id="KW-0472">Membrane</keyword>
<evidence type="ECO:0000313" key="5">
    <source>
        <dbReference type="Proteomes" id="UP000599109"/>
    </source>
</evidence>
<dbReference type="AlphaFoldDB" id="A0A936YXZ4"/>
<feature type="region of interest" description="Disordered" evidence="1">
    <location>
        <begin position="122"/>
        <end position="142"/>
    </location>
</feature>
<protein>
    <submittedName>
        <fullName evidence="4">Uncharacterized protein</fullName>
    </submittedName>
</protein>
<evidence type="ECO:0000313" key="4">
    <source>
        <dbReference type="EMBL" id="MBL0391418.1"/>
    </source>
</evidence>
<evidence type="ECO:0000256" key="2">
    <source>
        <dbReference type="SAM" id="Phobius"/>
    </source>
</evidence>
<keyword evidence="5" id="KW-1185">Reference proteome</keyword>
<dbReference type="EMBL" id="JAEQNE010000002">
    <property type="protein sequence ID" value="MBL0391418.1"/>
    <property type="molecule type" value="Genomic_DNA"/>
</dbReference>
<keyword evidence="2" id="KW-0812">Transmembrane</keyword>
<feature type="signal peptide" evidence="3">
    <location>
        <begin position="1"/>
        <end position="25"/>
    </location>
</feature>
<dbReference type="Proteomes" id="UP000599109">
    <property type="component" value="Unassembled WGS sequence"/>
</dbReference>
<proteinExistence type="predicted"/>
<keyword evidence="2" id="KW-1133">Transmembrane helix</keyword>
<gene>
    <name evidence="4" type="ORF">JJ685_09730</name>
</gene>
<accession>A0A936YXZ4</accession>
<comment type="caution">
    <text evidence="4">The sequence shown here is derived from an EMBL/GenBank/DDBJ whole genome shotgun (WGS) entry which is preliminary data.</text>
</comment>
<organism evidence="4 5">
    <name type="scientific">Ramlibacter monticola</name>
    <dbReference type="NCBI Taxonomy" id="1926872"/>
    <lineage>
        <taxon>Bacteria</taxon>
        <taxon>Pseudomonadati</taxon>
        <taxon>Pseudomonadota</taxon>
        <taxon>Betaproteobacteria</taxon>
        <taxon>Burkholderiales</taxon>
        <taxon>Comamonadaceae</taxon>
        <taxon>Ramlibacter</taxon>
    </lineage>
</organism>
<feature type="region of interest" description="Disordered" evidence="1">
    <location>
        <begin position="183"/>
        <end position="208"/>
    </location>
</feature>
<feature type="transmembrane region" description="Helical" evidence="2">
    <location>
        <begin position="303"/>
        <end position="324"/>
    </location>
</feature>
<reference evidence="4 5" key="1">
    <citation type="journal article" date="2017" name="Int. J. Syst. Evol. Microbiol.">
        <title>Ramlibacter monticola sp. nov., isolated from forest soil.</title>
        <authorList>
            <person name="Chaudhary D.K."/>
            <person name="Kim J."/>
        </authorList>
    </citation>
    <scope>NUCLEOTIDE SEQUENCE [LARGE SCALE GENOMIC DNA]</scope>
    <source>
        <strain evidence="4 5">KACC 19175</strain>
    </source>
</reference>
<evidence type="ECO:0000256" key="3">
    <source>
        <dbReference type="SAM" id="SignalP"/>
    </source>
</evidence>
<dbReference type="RefSeq" id="WP_201674051.1">
    <property type="nucleotide sequence ID" value="NZ_JAEQNE010000002.1"/>
</dbReference>
<evidence type="ECO:0000256" key="1">
    <source>
        <dbReference type="SAM" id="MobiDB-lite"/>
    </source>
</evidence>
<keyword evidence="3" id="KW-0732">Signal</keyword>
<feature type="chain" id="PRO_5038079859" evidence="3">
    <location>
        <begin position="26"/>
        <end position="640"/>
    </location>
</feature>
<sequence length="640" mass="69412">MLHKVTRRVLPLAACGCLVSLDASALAVGRAQGAVLVGRPLELTVPVTLDGPAGDEPCVSAEVFYGEERVRRAPTARWEPGTGGQGVLRVVSPAPVDEPMVTVYLHVGCGQGTTRRFVLLSEPPPQNETAAPPRLPSVPAQPPMATRPVPAVPAAGVSVARAPRSGEAGVATLHAERGLRAARPEAGRPAAPASVVRSRLPEPTQGRPRLRLEPLDLAIETDPVLRLSTELRSQVAADPQRRAAAAALWQALQKDPDASLQDAQRLQSVQRELKSLRDATQQNAAAMVQMRAEVERVRAERGMAGAIVAGLSAILLALFGWLGWRWYGEHRLRQVGRWFEVHGDAHRGSAASGLATQATPAPQRLTPVPAGLDDALTAATAPRASAAVFPFPAREEFLASRGGLTRMVGVQELIDVHDKADFFLSIGEDEQAIALLEAHVHDDVETSALAWLDLLELYHSLGRRADYERLRNEFRERFTAQAPDFEHFEQRGASLEDYGRALGRILALWPAPEVLGVIEESIFRRPGLPGAESFSLEAYRELVLLYHIAQEVSQPAPAEEVPETTVHDTSVRPLELVARERPDVDLELLMVPPSSVRLGVDIDLDELPKARPVASELQPLDFDIDEPSITPPLDARHSRI</sequence>
<feature type="compositionally biased region" description="Pro residues" evidence="1">
    <location>
        <begin position="133"/>
        <end position="142"/>
    </location>
</feature>